<gene>
    <name evidence="2" type="ORF">LMG31841_02898</name>
</gene>
<reference evidence="2" key="1">
    <citation type="submission" date="2021-04" db="EMBL/GenBank/DDBJ databases">
        <authorList>
            <person name="Vanwijnsberghe S."/>
        </authorList>
    </citation>
    <scope>NUCLEOTIDE SEQUENCE</scope>
    <source>
        <strain evidence="2">LMG 31841</strain>
    </source>
</reference>
<dbReference type="Proteomes" id="UP000789704">
    <property type="component" value="Unassembled WGS sequence"/>
</dbReference>
<evidence type="ECO:0000313" key="3">
    <source>
        <dbReference type="Proteomes" id="UP000789704"/>
    </source>
</evidence>
<dbReference type="EMBL" id="CAJQZC010000005">
    <property type="protein sequence ID" value="CAG4900619.1"/>
    <property type="molecule type" value="Genomic_DNA"/>
</dbReference>
<proteinExistence type="predicted"/>
<evidence type="ECO:0000256" key="1">
    <source>
        <dbReference type="SAM" id="MobiDB-lite"/>
    </source>
</evidence>
<name>A0A9N8RW74_9BURK</name>
<feature type="region of interest" description="Disordered" evidence="1">
    <location>
        <begin position="142"/>
        <end position="180"/>
    </location>
</feature>
<evidence type="ECO:0000313" key="2">
    <source>
        <dbReference type="EMBL" id="CAG4900619.1"/>
    </source>
</evidence>
<accession>A0A9N8RW74</accession>
<dbReference type="RefSeq" id="WP_228877671.1">
    <property type="nucleotide sequence ID" value="NZ_CAJQZC010000005.1"/>
</dbReference>
<organism evidence="2 3">
    <name type="scientific">Paraburkholderia saeva</name>
    <dbReference type="NCBI Taxonomy" id="2777537"/>
    <lineage>
        <taxon>Bacteria</taxon>
        <taxon>Pseudomonadati</taxon>
        <taxon>Pseudomonadota</taxon>
        <taxon>Betaproteobacteria</taxon>
        <taxon>Burkholderiales</taxon>
        <taxon>Burkholderiaceae</taxon>
        <taxon>Paraburkholderia</taxon>
    </lineage>
</organism>
<protein>
    <submittedName>
        <fullName evidence="2">Uncharacterized protein</fullName>
    </submittedName>
</protein>
<keyword evidence="3" id="KW-1185">Reference proteome</keyword>
<sequence length="288" mass="32757">MREYGKIHSSFWTSPDIRALGEDGRTLAAYLLTSPHSNMLGCFRVPLAYVCDDLKWPLERVLEGFEKLTQRVWVTFDKGSEWVVIHKFLKWNQPENPNVVRAAEKLFAQIPGSSGVKSILAWAIAEFEPRFSVDKLAEFKPFPNPFDTSPKAYRKPEPEPEPEPEPQPEPKNTREANSKNGMRLVVELPDWIPEDAWTAFVAMRKKIKAPLTDEAVKLAITKLEKLMQAGHRPRAVLEQSTLNSWRGLFEVRVARLVAGDPDSRQAFNDRENAKAKQLLFGPEVDHAA</sequence>
<comment type="caution">
    <text evidence="2">The sequence shown here is derived from an EMBL/GenBank/DDBJ whole genome shotgun (WGS) entry which is preliminary data.</text>
</comment>
<dbReference type="AlphaFoldDB" id="A0A9N8RW74"/>